<comment type="caution">
    <text evidence="2">The sequence shown here is derived from an EMBL/GenBank/DDBJ whole genome shotgun (WGS) entry which is preliminary data.</text>
</comment>
<dbReference type="Proteomes" id="UP000094526">
    <property type="component" value="Unassembled WGS sequence"/>
</dbReference>
<dbReference type="AlphaFoldDB" id="A0A1C1CEV6"/>
<dbReference type="GO" id="GO:0006384">
    <property type="term" value="P:transcription initiation at RNA polymerase III promoter"/>
    <property type="evidence" value="ECO:0007669"/>
    <property type="project" value="InterPro"/>
</dbReference>
<evidence type="ECO:0000313" key="2">
    <source>
        <dbReference type="EMBL" id="OCT47012.1"/>
    </source>
</evidence>
<feature type="compositionally biased region" description="Acidic residues" evidence="1">
    <location>
        <begin position="194"/>
        <end position="207"/>
    </location>
</feature>
<dbReference type="PANTHER" id="PTHR15561">
    <property type="entry name" value="CALCITONIN GENE-RELATED PEPTIDE-RECEPTOR COMPONENT PROTEIN"/>
    <property type="match status" value="1"/>
</dbReference>
<organism evidence="2 3">
    <name type="scientific">Cladophialophora carrionii</name>
    <dbReference type="NCBI Taxonomy" id="86049"/>
    <lineage>
        <taxon>Eukaryota</taxon>
        <taxon>Fungi</taxon>
        <taxon>Dikarya</taxon>
        <taxon>Ascomycota</taxon>
        <taxon>Pezizomycotina</taxon>
        <taxon>Eurotiomycetes</taxon>
        <taxon>Chaetothyriomycetidae</taxon>
        <taxon>Chaetothyriales</taxon>
        <taxon>Herpotrichiellaceae</taxon>
        <taxon>Cladophialophora</taxon>
    </lineage>
</organism>
<feature type="region of interest" description="Disordered" evidence="1">
    <location>
        <begin position="160"/>
        <end position="210"/>
    </location>
</feature>
<dbReference type="Gene3D" id="1.20.1250.40">
    <property type="match status" value="1"/>
</dbReference>
<dbReference type="EMBL" id="LGRB01000014">
    <property type="protein sequence ID" value="OCT47012.1"/>
    <property type="molecule type" value="Genomic_DNA"/>
</dbReference>
<name>A0A1C1CEV6_9EURO</name>
<gene>
    <name evidence="2" type="ORF">CLCR_02582</name>
</gene>
<dbReference type="InterPro" id="IPR038324">
    <property type="entry name" value="Rpb4/RPC9_sf"/>
</dbReference>
<dbReference type="STRING" id="86049.A0A1C1CEV6"/>
<dbReference type="VEuPathDB" id="FungiDB:CLCR_02582"/>
<dbReference type="InterPro" id="IPR038846">
    <property type="entry name" value="RPC9"/>
</dbReference>
<keyword evidence="3" id="KW-1185">Reference proteome</keyword>
<dbReference type="VEuPathDB" id="FungiDB:G647_02406"/>
<dbReference type="eggNOG" id="ENOG502RMXH">
    <property type="taxonomic scope" value="Eukaryota"/>
</dbReference>
<dbReference type="OrthoDB" id="1746530at2759"/>
<sequence>MYVRRQTHAACLRRGYLRNNPSIEAVIIRQFQQNEGTLRPAYGFSASVSRPIVLTVDAPQVLDPQAALLTTSEVYNFLLENPARPPPKKIGSYTPVNLKGYQRVREDFLDYITNTIPYIAGYPPPETFIHTLVPKLRTFGLSKTEAFMMINLGVGLARGHEQQPSANGDRDGDMNALSGTAESTSGNGNAGTSGDEEQHEAVGEGDEAAYQPSDMELLSCVIEEFEDRFPGDEGQEQIQKIVQLIRDEYQSAQTKHAATNGDARGKGDTMDVS</sequence>
<proteinExistence type="predicted"/>
<accession>A0A1C1CEV6</accession>
<feature type="region of interest" description="Disordered" evidence="1">
    <location>
        <begin position="251"/>
        <end position="273"/>
    </location>
</feature>
<dbReference type="PANTHER" id="PTHR15561:SF0">
    <property type="entry name" value="DNA-DIRECTED RNA POLYMERASE III SUBUNIT RPC9"/>
    <property type="match status" value="1"/>
</dbReference>
<feature type="compositionally biased region" description="Basic and acidic residues" evidence="1">
    <location>
        <begin position="263"/>
        <end position="273"/>
    </location>
</feature>
<feature type="compositionally biased region" description="Low complexity" evidence="1">
    <location>
        <begin position="183"/>
        <end position="193"/>
    </location>
</feature>
<protein>
    <submittedName>
        <fullName evidence="2">Uncharacterized protein</fullName>
    </submittedName>
</protein>
<evidence type="ECO:0000256" key="1">
    <source>
        <dbReference type="SAM" id="MobiDB-lite"/>
    </source>
</evidence>
<dbReference type="GO" id="GO:0005666">
    <property type="term" value="C:RNA polymerase III complex"/>
    <property type="evidence" value="ECO:0007669"/>
    <property type="project" value="InterPro"/>
</dbReference>
<evidence type="ECO:0000313" key="3">
    <source>
        <dbReference type="Proteomes" id="UP000094526"/>
    </source>
</evidence>
<reference evidence="3" key="1">
    <citation type="submission" date="2015-07" db="EMBL/GenBank/DDBJ databases">
        <authorList>
            <person name="Teixeira M.M."/>
            <person name="Souza R.C."/>
            <person name="Almeida L.G."/>
            <person name="Vicente V.A."/>
            <person name="de Hoog S."/>
            <person name="Bocca A.L."/>
            <person name="de Almeida S.R."/>
            <person name="Vasconcelos A.T."/>
            <person name="Felipe M.S."/>
        </authorList>
    </citation>
    <scope>NUCLEOTIDE SEQUENCE [LARGE SCALE GENOMIC DNA]</scope>
    <source>
        <strain evidence="3">KSF</strain>
    </source>
</reference>